<sequence length="140" mass="15401">MLIIFASGFALRAGTVTVAGVYSEAHSQPLMYDMDSYYNLRLASNLLNEGELSEGGWDRYSYYPPGVPLDYPPLLPYLTVTLYLLFTGYFQVSPTPHSGFQPSLHPSPGSLSLQLQGPLTVMTYQPPQQASLPLQHPSTS</sequence>
<dbReference type="AlphaFoldDB" id="A0A371NEI1"/>
<organism evidence="2 3">
    <name type="scientific">Methanothermobacter defluvii</name>
    <dbReference type="NCBI Taxonomy" id="49339"/>
    <lineage>
        <taxon>Archaea</taxon>
        <taxon>Methanobacteriati</taxon>
        <taxon>Methanobacteriota</taxon>
        <taxon>Methanomada group</taxon>
        <taxon>Methanobacteria</taxon>
        <taxon>Methanobacteriales</taxon>
        <taxon>Methanobacteriaceae</taxon>
        <taxon>Methanothermobacter</taxon>
    </lineage>
</organism>
<evidence type="ECO:0000313" key="3">
    <source>
        <dbReference type="Proteomes" id="UP000256864"/>
    </source>
</evidence>
<protein>
    <submittedName>
        <fullName evidence="2">Oligosaccharyl transferase STT3 subunit</fullName>
    </submittedName>
</protein>
<keyword evidence="3" id="KW-1185">Reference proteome</keyword>
<reference evidence="2 3" key="1">
    <citation type="submission" date="2018-07" db="EMBL/GenBank/DDBJ databases">
        <title>Genomic Encyclopedia of Type Strains, Phase IV (KMG-IV): sequencing the most valuable type-strain genomes for metagenomic binning, comparative biology and taxonomic classification.</title>
        <authorList>
            <person name="Goeker M."/>
        </authorList>
    </citation>
    <scope>NUCLEOTIDE SEQUENCE [LARGE SCALE GENOMIC DNA]</scope>
    <source>
        <strain evidence="2 3">DSM 7466</strain>
    </source>
</reference>
<accession>A0A371NEI1</accession>
<feature type="domain" description="Oligosaccharyl transferase STT3 N-terminal" evidence="1">
    <location>
        <begin position="4"/>
        <end position="84"/>
    </location>
</feature>
<proteinExistence type="predicted"/>
<dbReference type="Proteomes" id="UP000256864">
    <property type="component" value="Unassembled WGS sequence"/>
</dbReference>
<name>A0A371NEI1_9EURY</name>
<dbReference type="InterPro" id="IPR048307">
    <property type="entry name" value="STT3_N"/>
</dbReference>
<dbReference type="EMBL" id="QREL01000001">
    <property type="protein sequence ID" value="REE28911.1"/>
    <property type="molecule type" value="Genomic_DNA"/>
</dbReference>
<comment type="caution">
    <text evidence="2">The sequence shown here is derived from an EMBL/GenBank/DDBJ whole genome shotgun (WGS) entry which is preliminary data.</text>
</comment>
<dbReference type="Pfam" id="PF02516">
    <property type="entry name" value="STT3"/>
    <property type="match status" value="1"/>
</dbReference>
<dbReference type="GO" id="GO:0016020">
    <property type="term" value="C:membrane"/>
    <property type="evidence" value="ECO:0007669"/>
    <property type="project" value="InterPro"/>
</dbReference>
<gene>
    <name evidence="2" type="ORF">C7452_0936</name>
</gene>
<keyword evidence="2" id="KW-0808">Transferase</keyword>
<dbReference type="GO" id="GO:0016740">
    <property type="term" value="F:transferase activity"/>
    <property type="evidence" value="ECO:0007669"/>
    <property type="project" value="UniProtKB-KW"/>
</dbReference>
<dbReference type="UniPathway" id="UPA00378"/>
<evidence type="ECO:0000259" key="1">
    <source>
        <dbReference type="Pfam" id="PF02516"/>
    </source>
</evidence>
<evidence type="ECO:0000313" key="2">
    <source>
        <dbReference type="EMBL" id="REE28911.1"/>
    </source>
</evidence>